<reference evidence="2 3" key="1">
    <citation type="submission" date="2020-02" db="EMBL/GenBank/DDBJ databases">
        <authorList>
            <person name="Dziuba M."/>
            <person name="Kuznetsov B."/>
            <person name="Mardanov A."/>
            <person name="Ravin N."/>
            <person name="Grouzdev D."/>
        </authorList>
    </citation>
    <scope>NUCLEOTIDE SEQUENCE [LARGE SCALE GENOMIC DNA]</scope>
    <source>
        <strain evidence="2 3">SpK</strain>
    </source>
</reference>
<feature type="domain" description="Transposase IS204/IS1001/IS1096/IS1165 DDE" evidence="1">
    <location>
        <begin position="9"/>
        <end position="92"/>
    </location>
</feature>
<organism evidence="2 3">
    <name type="scientific">Magnetospirillum aberrantis SpK</name>
    <dbReference type="NCBI Taxonomy" id="908842"/>
    <lineage>
        <taxon>Bacteria</taxon>
        <taxon>Pseudomonadati</taxon>
        <taxon>Pseudomonadota</taxon>
        <taxon>Alphaproteobacteria</taxon>
        <taxon>Rhodospirillales</taxon>
        <taxon>Rhodospirillaceae</taxon>
        <taxon>Magnetospirillum</taxon>
    </lineage>
</organism>
<evidence type="ECO:0000259" key="1">
    <source>
        <dbReference type="Pfam" id="PF01610"/>
    </source>
</evidence>
<evidence type="ECO:0000313" key="2">
    <source>
        <dbReference type="EMBL" id="NFV79222.1"/>
    </source>
</evidence>
<accession>A0A7C9QSE1</accession>
<comment type="caution">
    <text evidence="2">The sequence shown here is derived from an EMBL/GenBank/DDBJ whole genome shotgun (WGS) entry which is preliminary data.</text>
</comment>
<dbReference type="InterPro" id="IPR002560">
    <property type="entry name" value="Transposase_DDE"/>
</dbReference>
<dbReference type="Proteomes" id="UP000480684">
    <property type="component" value="Unassembled WGS sequence"/>
</dbReference>
<protein>
    <submittedName>
        <fullName evidence="2">Transposase</fullName>
    </submittedName>
</protein>
<dbReference type="Pfam" id="PF01610">
    <property type="entry name" value="DDE_Tnp_ISL3"/>
    <property type="match status" value="1"/>
</dbReference>
<sequence length="136" mass="15268">MDDRLRLQGRTQQLWRQPSPDAAQNAWRAWSENGIAPLVRFARKLEPYLAGIVASASWRLNTCILEGIDNRTKVIKRMACGYRDDAYFFLKIQAAFPVLFAYMRLTALATAARAAMVTLTSVAAPWTTPYLPSTAT</sequence>
<dbReference type="EMBL" id="JAAIYP010000025">
    <property type="protein sequence ID" value="NFV79222.1"/>
    <property type="molecule type" value="Genomic_DNA"/>
</dbReference>
<gene>
    <name evidence="2" type="ORF">G4223_03760</name>
</gene>
<dbReference type="RefSeq" id="WP_163675230.1">
    <property type="nucleotide sequence ID" value="NZ_JAAIYP010000025.1"/>
</dbReference>
<keyword evidence="3" id="KW-1185">Reference proteome</keyword>
<evidence type="ECO:0000313" key="3">
    <source>
        <dbReference type="Proteomes" id="UP000480684"/>
    </source>
</evidence>
<proteinExistence type="predicted"/>
<dbReference type="AlphaFoldDB" id="A0A7C9QSE1"/>
<name>A0A7C9QSE1_9PROT</name>